<dbReference type="InterPro" id="IPR020843">
    <property type="entry name" value="ER"/>
</dbReference>
<evidence type="ECO:0000259" key="8">
    <source>
        <dbReference type="SMART" id="SM00829"/>
    </source>
</evidence>
<evidence type="ECO:0000313" key="9">
    <source>
        <dbReference type="EMBL" id="MCF3938173.1"/>
    </source>
</evidence>
<evidence type="ECO:0000256" key="6">
    <source>
        <dbReference type="ARBA" id="ARBA00048262"/>
    </source>
</evidence>
<name>A0ABS9DGF5_9ACTN</name>
<dbReference type="Gene3D" id="3.40.50.720">
    <property type="entry name" value="NAD(P)-binding Rossmann-like Domain"/>
    <property type="match status" value="1"/>
</dbReference>
<reference evidence="9" key="1">
    <citation type="submission" date="2022-01" db="EMBL/GenBank/DDBJ databases">
        <title>Gordonia xiamenensis sp. nov., isolated from surface seawater in Xiamen.</title>
        <authorList>
            <person name="He Y.F."/>
        </authorList>
    </citation>
    <scope>NUCLEOTIDE SEQUENCE</scope>
    <source>
        <strain evidence="9">GW1C4-4</strain>
    </source>
</reference>
<dbReference type="EC" id="1.1.1.2" evidence="5"/>
<dbReference type="Pfam" id="PF00107">
    <property type="entry name" value="ADH_zinc_N"/>
    <property type="match status" value="1"/>
</dbReference>
<evidence type="ECO:0000256" key="1">
    <source>
        <dbReference type="ARBA" id="ARBA00001947"/>
    </source>
</evidence>
<dbReference type="EMBL" id="JAKGCU010000004">
    <property type="protein sequence ID" value="MCF3938173.1"/>
    <property type="molecule type" value="Genomic_DNA"/>
</dbReference>
<keyword evidence="2 7" id="KW-0479">Metal-binding</keyword>
<evidence type="ECO:0000313" key="10">
    <source>
        <dbReference type="Proteomes" id="UP001108089"/>
    </source>
</evidence>
<accession>A0ABS9DGF5</accession>
<evidence type="ECO:0000256" key="5">
    <source>
        <dbReference type="ARBA" id="ARBA00024074"/>
    </source>
</evidence>
<gene>
    <name evidence="9" type="ORF">L1892_07260</name>
</gene>
<keyword evidence="3 7" id="KW-0862">Zinc</keyword>
<dbReference type="SUPFAM" id="SSF51735">
    <property type="entry name" value="NAD(P)-binding Rossmann-fold domains"/>
    <property type="match status" value="1"/>
</dbReference>
<evidence type="ECO:0000256" key="3">
    <source>
        <dbReference type="ARBA" id="ARBA00022833"/>
    </source>
</evidence>
<dbReference type="InterPro" id="IPR002328">
    <property type="entry name" value="ADH_Zn_CS"/>
</dbReference>
<dbReference type="InterPro" id="IPR013149">
    <property type="entry name" value="ADH-like_C"/>
</dbReference>
<evidence type="ECO:0000256" key="4">
    <source>
        <dbReference type="ARBA" id="ARBA00023002"/>
    </source>
</evidence>
<dbReference type="InterPro" id="IPR013154">
    <property type="entry name" value="ADH-like_N"/>
</dbReference>
<comment type="catalytic activity">
    <reaction evidence="6">
        <text>a primary alcohol + NADP(+) = an aldehyde + NADPH + H(+)</text>
        <dbReference type="Rhea" id="RHEA:15937"/>
        <dbReference type="ChEBI" id="CHEBI:15378"/>
        <dbReference type="ChEBI" id="CHEBI:15734"/>
        <dbReference type="ChEBI" id="CHEBI:17478"/>
        <dbReference type="ChEBI" id="CHEBI:57783"/>
        <dbReference type="ChEBI" id="CHEBI:58349"/>
        <dbReference type="EC" id="1.1.1.2"/>
    </reaction>
</comment>
<comment type="cofactor">
    <cofactor evidence="1 7">
        <name>Zn(2+)</name>
        <dbReference type="ChEBI" id="CHEBI:29105"/>
    </cofactor>
</comment>
<evidence type="ECO:0000256" key="7">
    <source>
        <dbReference type="RuleBase" id="RU361277"/>
    </source>
</evidence>
<sequence>MPTTVNAYIATAADAPLEPATIERRDPKPHDVVIDIAYAGICHSDIHTARGEWGRTAFPVVPGHEIAGIVSAVGSEVTRYSVGDRVGVGCFVDSCRECEPCKAGDEQYCERGMTGTYNAVDRDGEPTHGGYSKAIVVDENYVCGIPEGIGLDEAAPLLCAGITLYSPLRHWNAGPGKKVAIVGLGGLGHMGVKIAHAMGAEVTVLSQSLKKMEDGLRLGADHYYATSDPDTFTNLRNEFDLIINTVSANLPMQKYLGMLALNGTLVELGLPEHPIEVPAFAVAANRRSFAGSMIGGIAETQEMLDFCAEHGIGSEIEVIGAEKINEAYDRVVASDVRYRFVIDTSTL</sequence>
<dbReference type="InterPro" id="IPR047109">
    <property type="entry name" value="CAD-like"/>
</dbReference>
<organism evidence="9 10">
    <name type="scientific">Gordonia tangerina</name>
    <dbReference type="NCBI Taxonomy" id="2911060"/>
    <lineage>
        <taxon>Bacteria</taxon>
        <taxon>Bacillati</taxon>
        <taxon>Actinomycetota</taxon>
        <taxon>Actinomycetes</taxon>
        <taxon>Mycobacteriales</taxon>
        <taxon>Gordoniaceae</taxon>
        <taxon>Gordonia</taxon>
    </lineage>
</organism>
<dbReference type="Gene3D" id="3.90.180.10">
    <property type="entry name" value="Medium-chain alcohol dehydrogenases, catalytic domain"/>
    <property type="match status" value="1"/>
</dbReference>
<proteinExistence type="inferred from homology"/>
<protein>
    <recommendedName>
        <fullName evidence="5">alcohol dehydrogenase (NADP(+))</fullName>
        <ecNumber evidence="5">1.1.1.2</ecNumber>
    </recommendedName>
</protein>
<feature type="domain" description="Enoyl reductase (ER)" evidence="8">
    <location>
        <begin position="10"/>
        <end position="342"/>
    </location>
</feature>
<keyword evidence="4" id="KW-0560">Oxidoreductase</keyword>
<dbReference type="PANTHER" id="PTHR42683">
    <property type="entry name" value="ALDEHYDE REDUCTASE"/>
    <property type="match status" value="1"/>
</dbReference>
<comment type="caution">
    <text evidence="9">The sequence shown here is derived from an EMBL/GenBank/DDBJ whole genome shotgun (WGS) entry which is preliminary data.</text>
</comment>
<dbReference type="CDD" id="cd05283">
    <property type="entry name" value="CAD1"/>
    <property type="match status" value="1"/>
</dbReference>
<dbReference type="Pfam" id="PF08240">
    <property type="entry name" value="ADH_N"/>
    <property type="match status" value="1"/>
</dbReference>
<comment type="similarity">
    <text evidence="7">Belongs to the zinc-containing alcohol dehydrogenase family.</text>
</comment>
<dbReference type="InterPro" id="IPR011032">
    <property type="entry name" value="GroES-like_sf"/>
</dbReference>
<dbReference type="Proteomes" id="UP001108089">
    <property type="component" value="Unassembled WGS sequence"/>
</dbReference>
<keyword evidence="10" id="KW-1185">Reference proteome</keyword>
<dbReference type="PROSITE" id="PS00059">
    <property type="entry name" value="ADH_ZINC"/>
    <property type="match status" value="1"/>
</dbReference>
<evidence type="ECO:0000256" key="2">
    <source>
        <dbReference type="ARBA" id="ARBA00022723"/>
    </source>
</evidence>
<dbReference type="SUPFAM" id="SSF50129">
    <property type="entry name" value="GroES-like"/>
    <property type="match status" value="1"/>
</dbReference>
<dbReference type="InterPro" id="IPR036291">
    <property type="entry name" value="NAD(P)-bd_dom_sf"/>
</dbReference>
<dbReference type="SMART" id="SM00829">
    <property type="entry name" value="PKS_ER"/>
    <property type="match status" value="1"/>
</dbReference>
<dbReference type="RefSeq" id="WP_235722905.1">
    <property type="nucleotide sequence ID" value="NZ_JAKGCU010000004.1"/>
</dbReference>